<organism evidence="18 19">
    <name type="scientific">Brachionus calyciflorus</name>
    <dbReference type="NCBI Taxonomy" id="104777"/>
    <lineage>
        <taxon>Eukaryota</taxon>
        <taxon>Metazoa</taxon>
        <taxon>Spiralia</taxon>
        <taxon>Gnathifera</taxon>
        <taxon>Rotifera</taxon>
        <taxon>Eurotatoria</taxon>
        <taxon>Monogononta</taxon>
        <taxon>Pseudotrocha</taxon>
        <taxon>Ploima</taxon>
        <taxon>Brachionidae</taxon>
        <taxon>Brachionus</taxon>
    </lineage>
</organism>
<comment type="cofactor">
    <cofactor evidence="1">
        <name>Mn(2+)</name>
        <dbReference type="ChEBI" id="CHEBI:29035"/>
    </cofactor>
</comment>
<dbReference type="GO" id="GO:0005524">
    <property type="term" value="F:ATP binding"/>
    <property type="evidence" value="ECO:0007669"/>
    <property type="project" value="UniProtKB-UniRule"/>
</dbReference>
<keyword evidence="12" id="KW-0464">Manganese</keyword>
<protein>
    <recommendedName>
        <fullName evidence="4">non-specific serine/threonine protein kinase</fullName>
        <ecNumber evidence="4">2.7.11.1</ecNumber>
    </recommendedName>
</protein>
<evidence type="ECO:0000256" key="13">
    <source>
        <dbReference type="ARBA" id="ARBA00047899"/>
    </source>
</evidence>
<dbReference type="InterPro" id="IPR008271">
    <property type="entry name" value="Ser/Thr_kinase_AS"/>
</dbReference>
<reference evidence="18" key="1">
    <citation type="submission" date="2021-02" db="EMBL/GenBank/DDBJ databases">
        <authorList>
            <person name="Nowell W R."/>
        </authorList>
    </citation>
    <scope>NUCLEOTIDE SEQUENCE</scope>
    <source>
        <strain evidence="18">Ploen Becks lab</strain>
    </source>
</reference>
<dbReference type="PROSITE" id="PS00107">
    <property type="entry name" value="PROTEIN_KINASE_ATP"/>
    <property type="match status" value="1"/>
</dbReference>
<evidence type="ECO:0000256" key="6">
    <source>
        <dbReference type="ARBA" id="ARBA00022679"/>
    </source>
</evidence>
<name>A0A813MRD3_9BILA</name>
<dbReference type="SMART" id="SM00220">
    <property type="entry name" value="S_TKc"/>
    <property type="match status" value="1"/>
</dbReference>
<comment type="catalytic activity">
    <reaction evidence="14">
        <text>L-seryl-[protein] + ATP = O-phospho-L-seryl-[protein] + ADP + H(+)</text>
        <dbReference type="Rhea" id="RHEA:17989"/>
        <dbReference type="Rhea" id="RHEA-COMP:9863"/>
        <dbReference type="Rhea" id="RHEA-COMP:11604"/>
        <dbReference type="ChEBI" id="CHEBI:15378"/>
        <dbReference type="ChEBI" id="CHEBI:29999"/>
        <dbReference type="ChEBI" id="CHEBI:30616"/>
        <dbReference type="ChEBI" id="CHEBI:83421"/>
        <dbReference type="ChEBI" id="CHEBI:456216"/>
        <dbReference type="EC" id="2.7.11.1"/>
    </reaction>
</comment>
<evidence type="ECO:0000256" key="11">
    <source>
        <dbReference type="ARBA" id="ARBA00022842"/>
    </source>
</evidence>
<dbReference type="GO" id="GO:0005737">
    <property type="term" value="C:cytoplasm"/>
    <property type="evidence" value="ECO:0007669"/>
    <property type="project" value="TreeGrafter"/>
</dbReference>
<keyword evidence="8 15" id="KW-0547">Nucleotide-binding</keyword>
<evidence type="ECO:0000256" key="3">
    <source>
        <dbReference type="ARBA" id="ARBA00009985"/>
    </source>
</evidence>
<dbReference type="PROSITE" id="PS00108">
    <property type="entry name" value="PROTEIN_KINASE_ST"/>
    <property type="match status" value="1"/>
</dbReference>
<feature type="region of interest" description="Disordered" evidence="16">
    <location>
        <begin position="1"/>
        <end position="32"/>
    </location>
</feature>
<evidence type="ECO:0000256" key="7">
    <source>
        <dbReference type="ARBA" id="ARBA00022723"/>
    </source>
</evidence>
<evidence type="ECO:0000256" key="14">
    <source>
        <dbReference type="ARBA" id="ARBA00048679"/>
    </source>
</evidence>
<dbReference type="PROSITE" id="PS50011">
    <property type="entry name" value="PROTEIN_KINASE_DOM"/>
    <property type="match status" value="1"/>
</dbReference>
<keyword evidence="9" id="KW-0418">Kinase</keyword>
<accession>A0A813MRD3</accession>
<keyword evidence="5" id="KW-0723">Serine/threonine-protein kinase</keyword>
<dbReference type="GO" id="GO:0035556">
    <property type="term" value="P:intracellular signal transduction"/>
    <property type="evidence" value="ECO:0007669"/>
    <property type="project" value="TreeGrafter"/>
</dbReference>
<dbReference type="PANTHER" id="PTHR24346:SF94">
    <property type="entry name" value="NON-SPECIFIC SERINE_THREONINE PROTEIN KINASE"/>
    <property type="match status" value="1"/>
</dbReference>
<dbReference type="InterPro" id="IPR011009">
    <property type="entry name" value="Kinase-like_dom_sf"/>
</dbReference>
<evidence type="ECO:0000256" key="8">
    <source>
        <dbReference type="ARBA" id="ARBA00022741"/>
    </source>
</evidence>
<evidence type="ECO:0000259" key="17">
    <source>
        <dbReference type="PROSITE" id="PS50011"/>
    </source>
</evidence>
<dbReference type="InterPro" id="IPR017441">
    <property type="entry name" value="Protein_kinase_ATP_BS"/>
</dbReference>
<evidence type="ECO:0000256" key="9">
    <source>
        <dbReference type="ARBA" id="ARBA00022777"/>
    </source>
</evidence>
<dbReference type="PANTHER" id="PTHR24346">
    <property type="entry name" value="MAP/MICROTUBULE AFFINITY-REGULATING KINASE"/>
    <property type="match status" value="1"/>
</dbReference>
<evidence type="ECO:0000256" key="2">
    <source>
        <dbReference type="ARBA" id="ARBA00001946"/>
    </source>
</evidence>
<comment type="caution">
    <text evidence="18">The sequence shown here is derived from an EMBL/GenBank/DDBJ whole genome shotgun (WGS) entry which is preliminary data.</text>
</comment>
<feature type="domain" description="Protein kinase" evidence="17">
    <location>
        <begin position="121"/>
        <end position="443"/>
    </location>
</feature>
<comment type="catalytic activity">
    <reaction evidence="13">
        <text>L-threonyl-[protein] + ATP = O-phospho-L-threonyl-[protein] + ADP + H(+)</text>
        <dbReference type="Rhea" id="RHEA:46608"/>
        <dbReference type="Rhea" id="RHEA-COMP:11060"/>
        <dbReference type="Rhea" id="RHEA-COMP:11605"/>
        <dbReference type="ChEBI" id="CHEBI:15378"/>
        <dbReference type="ChEBI" id="CHEBI:30013"/>
        <dbReference type="ChEBI" id="CHEBI:30616"/>
        <dbReference type="ChEBI" id="CHEBI:61977"/>
        <dbReference type="ChEBI" id="CHEBI:456216"/>
        <dbReference type="EC" id="2.7.11.1"/>
    </reaction>
</comment>
<feature type="compositionally biased region" description="Acidic residues" evidence="16">
    <location>
        <begin position="11"/>
        <end position="20"/>
    </location>
</feature>
<evidence type="ECO:0000256" key="12">
    <source>
        <dbReference type="ARBA" id="ARBA00023211"/>
    </source>
</evidence>
<dbReference type="Proteomes" id="UP000663879">
    <property type="component" value="Unassembled WGS sequence"/>
</dbReference>
<keyword evidence="19" id="KW-1185">Reference proteome</keyword>
<evidence type="ECO:0000256" key="15">
    <source>
        <dbReference type="PROSITE-ProRule" id="PRU10141"/>
    </source>
</evidence>
<dbReference type="Gene3D" id="3.30.200.20">
    <property type="entry name" value="Phosphorylase Kinase, domain 1"/>
    <property type="match status" value="1"/>
</dbReference>
<dbReference type="GO" id="GO:0004674">
    <property type="term" value="F:protein serine/threonine kinase activity"/>
    <property type="evidence" value="ECO:0007669"/>
    <property type="project" value="UniProtKB-KW"/>
</dbReference>
<comment type="similarity">
    <text evidence="3">Belongs to the protein kinase superfamily. CAMK Ser/Thr protein kinase family. LKB1 subfamily.</text>
</comment>
<evidence type="ECO:0000256" key="10">
    <source>
        <dbReference type="ARBA" id="ARBA00022840"/>
    </source>
</evidence>
<evidence type="ECO:0000256" key="4">
    <source>
        <dbReference type="ARBA" id="ARBA00012513"/>
    </source>
</evidence>
<dbReference type="GO" id="GO:0046872">
    <property type="term" value="F:metal ion binding"/>
    <property type="evidence" value="ECO:0007669"/>
    <property type="project" value="UniProtKB-KW"/>
</dbReference>
<dbReference type="InterPro" id="IPR000719">
    <property type="entry name" value="Prot_kinase_dom"/>
</dbReference>
<evidence type="ECO:0000256" key="16">
    <source>
        <dbReference type="SAM" id="MobiDB-lite"/>
    </source>
</evidence>
<dbReference type="Pfam" id="PF00069">
    <property type="entry name" value="Pkinase"/>
    <property type="match status" value="1"/>
</dbReference>
<dbReference type="EMBL" id="CAJNOC010000218">
    <property type="protein sequence ID" value="CAF0728794.1"/>
    <property type="molecule type" value="Genomic_DNA"/>
</dbReference>
<dbReference type="EC" id="2.7.11.1" evidence="4"/>
<evidence type="ECO:0000256" key="1">
    <source>
        <dbReference type="ARBA" id="ARBA00001936"/>
    </source>
</evidence>
<proteinExistence type="inferred from homology"/>
<dbReference type="AlphaFoldDB" id="A0A813MRD3"/>
<feature type="binding site" evidence="15">
    <location>
        <position position="160"/>
    </location>
    <ligand>
        <name>ATP</name>
        <dbReference type="ChEBI" id="CHEBI:30616"/>
    </ligand>
</feature>
<evidence type="ECO:0000313" key="18">
    <source>
        <dbReference type="EMBL" id="CAF0728794.1"/>
    </source>
</evidence>
<evidence type="ECO:0000256" key="5">
    <source>
        <dbReference type="ARBA" id="ARBA00022527"/>
    </source>
</evidence>
<keyword evidence="7" id="KW-0479">Metal-binding</keyword>
<keyword evidence="10 15" id="KW-0067">ATP-binding</keyword>
<keyword evidence="11" id="KW-0460">Magnesium</keyword>
<evidence type="ECO:0000313" key="19">
    <source>
        <dbReference type="Proteomes" id="UP000663879"/>
    </source>
</evidence>
<dbReference type="SUPFAM" id="SSF56112">
    <property type="entry name" value="Protein kinase-like (PK-like)"/>
    <property type="match status" value="1"/>
</dbReference>
<keyword evidence="6" id="KW-0808">Transferase</keyword>
<dbReference type="Gene3D" id="1.10.510.10">
    <property type="entry name" value="Transferase(Phosphotransferase) domain 1"/>
    <property type="match status" value="1"/>
</dbReference>
<sequence length="512" mass="59913">MLKQKQAQFYYDDDDDEQDTEERTPDDIMNSDFFNDDIYDYKERFFNRNNNHQEIPEGDLAQDEEYDLDENTDENVNFQFQNEEEDYDENNDNLINKETFFKRVDSMEFVKQKQPKVIDKYLIGELLGDGSYGKVKECLDMENLSRRAVKIINLKMVARKIPKGVQNVRKEIKIMKKLNHKNLIKLYSTFEKGSQPPNNHTDHPSQCINLEKPPKLYIFMDYCITSLEKLLKTAPLQRLTNFQANYYFKQLIEGLEYLHSLNIIHNDIKPGNLLITCDDTLKICDFSISADLGMFSEEEYIKDKKIEQEEDEENFDGINPNLLANSGTGKFPIQQCTPMFQCPEMLDENIDEILILKNAPKIDVWSTGVTLYQLTTGNLPFQGQTLHQIFELIRSEIPIEMPEFCDKNLKALLNGMLTRDIMKRWSIHEIRECEWFKKKHPLVKEEMAPLPQEAKMSEANDQPNLSSDKFYSAEEDINIKQNEVIQTHINQESTSRVLTQATKAKKTNCSMM</sequence>
<comment type="cofactor">
    <cofactor evidence="2">
        <name>Mg(2+)</name>
        <dbReference type="ChEBI" id="CHEBI:18420"/>
    </cofactor>
</comment>
<dbReference type="OrthoDB" id="68483at2759"/>
<gene>
    <name evidence="18" type="ORF">OXX778_LOCUS2700</name>
</gene>